<dbReference type="Proteomes" id="UP001196413">
    <property type="component" value="Unassembled WGS sequence"/>
</dbReference>
<evidence type="ECO:0000313" key="1">
    <source>
        <dbReference type="EMBL" id="KAJ1372713.1"/>
    </source>
</evidence>
<reference evidence="1" key="1">
    <citation type="submission" date="2021-06" db="EMBL/GenBank/DDBJ databases">
        <title>Parelaphostrongylus tenuis whole genome reference sequence.</title>
        <authorList>
            <person name="Garwood T.J."/>
            <person name="Larsen P.A."/>
            <person name="Fountain-Jones N.M."/>
            <person name="Garbe J.R."/>
            <person name="Macchietto M.G."/>
            <person name="Kania S.A."/>
            <person name="Gerhold R.W."/>
            <person name="Richards J.E."/>
            <person name="Wolf T.M."/>
        </authorList>
    </citation>
    <scope>NUCLEOTIDE SEQUENCE</scope>
    <source>
        <strain evidence="1">MNPRO001-30</strain>
        <tissue evidence="1">Meninges</tissue>
    </source>
</reference>
<protein>
    <submittedName>
        <fullName evidence="1">Uncharacterized protein</fullName>
    </submittedName>
</protein>
<keyword evidence="2" id="KW-1185">Reference proteome</keyword>
<name>A0AAD5WKF5_PARTN</name>
<accession>A0AAD5WKF5</accession>
<dbReference type="EMBL" id="JAHQIW010007174">
    <property type="protein sequence ID" value="KAJ1372713.1"/>
    <property type="molecule type" value="Genomic_DNA"/>
</dbReference>
<comment type="caution">
    <text evidence="1">The sequence shown here is derived from an EMBL/GenBank/DDBJ whole genome shotgun (WGS) entry which is preliminary data.</text>
</comment>
<proteinExistence type="predicted"/>
<sequence length="77" mass="9019">MNSRYLPGAGKHWHCANLTPDETKSVEDVKRLRSEKIRSDWKRIARKASEKKRKEQLNGGGDNMHLSGNIWQRCWID</sequence>
<organism evidence="1 2">
    <name type="scientific">Parelaphostrongylus tenuis</name>
    <name type="common">Meningeal worm</name>
    <dbReference type="NCBI Taxonomy" id="148309"/>
    <lineage>
        <taxon>Eukaryota</taxon>
        <taxon>Metazoa</taxon>
        <taxon>Ecdysozoa</taxon>
        <taxon>Nematoda</taxon>
        <taxon>Chromadorea</taxon>
        <taxon>Rhabditida</taxon>
        <taxon>Rhabditina</taxon>
        <taxon>Rhabditomorpha</taxon>
        <taxon>Strongyloidea</taxon>
        <taxon>Metastrongylidae</taxon>
        <taxon>Parelaphostrongylus</taxon>
    </lineage>
</organism>
<evidence type="ECO:0000313" key="2">
    <source>
        <dbReference type="Proteomes" id="UP001196413"/>
    </source>
</evidence>
<gene>
    <name evidence="1" type="ORF">KIN20_034939</name>
</gene>
<dbReference type="AlphaFoldDB" id="A0AAD5WKF5"/>